<dbReference type="SMART" id="SM00421">
    <property type="entry name" value="HTH_LUXR"/>
    <property type="match status" value="1"/>
</dbReference>
<dbReference type="SUPFAM" id="SSF52540">
    <property type="entry name" value="P-loop containing nucleoside triphosphate hydrolases"/>
    <property type="match status" value="1"/>
</dbReference>
<dbReference type="InterPro" id="IPR016032">
    <property type="entry name" value="Sig_transdc_resp-reg_C-effctor"/>
</dbReference>
<evidence type="ECO:0000259" key="3">
    <source>
        <dbReference type="PROSITE" id="PS50043"/>
    </source>
</evidence>
<name>A0A7W7HYQ5_9ACTN</name>
<dbReference type="Pfam" id="PF13191">
    <property type="entry name" value="AAA_16"/>
    <property type="match status" value="1"/>
</dbReference>
<dbReference type="PANTHER" id="PTHR16305:SF35">
    <property type="entry name" value="TRANSCRIPTIONAL ACTIVATOR DOMAIN"/>
    <property type="match status" value="1"/>
</dbReference>
<sequence length="920" mass="98870">MRTIRGGASPVMIGRDGELRRLVRLATAREPAVAIIAGEPGIGKTRLVHELLAAVPAGTVKLIGQAEPGSLSRPYEVLLDAIDGRPEVDEEQLAALADPSRSPVERLHTGLAVLDDLIGDAPAVIVFDDLHWADSESAALFERIADQRGPRLLIGTYRQGEVTRRNPVAGLLARLERRHAVTHLCLDRLTPAQTAALLAAVTGAPAPPRAAASLHHRTGGNPFFLEELLRASPGYDVEALVEQPLPWSLADVLRRQVDDLDPLSHRVVEAATVLGHRIPFDLLAAVTGAGEDELIAVLRDLVTRGVLVESGEDEFAFRHALVREAIADQMLGRQRRRLHETALDVLLSGGSSDPAMVAHHARGAGRYDDMVAAARRGTELYLSIGSAYQALQLAEMGLDEAPEDAGLLAAAARAAWLAGLLDDARRHARRWRDLAAGTTDRAESLYLLVRLAWESRDTDEMGALTRDIETLIARLPPGADQARAITAIAQSAYLRDDLDAALLWSDRALALADEFDLPAVRRAALMEKGATLTERPQTAAAGREILSALVDEAEKAGEWVLAARALKDLVQGEPPTSPAEHAETLERMRVDAERAGFESLAVASYFQGRARLALRAGDLGAAIAALEEGREQDRGYRRVGRWADYHGVFLAGLYLEAGELDRVEGLIADLTALPDNPPATIPGLAFHLACRRGDLPRAEQTLDELVAALAGEAWRSGEQAHDLVSAALELGLPADRLDLLAATLLDADVWDAYRTLVDAQLAEARGRHAEALAGYLSVAEAHILGPANRGTVRVGAARCLLAGDRREEAAAQVEAAADLLAEWRGWRVAQLAGVRARLGMAPVDAPPAVTGPAALTPREREVAVLISDGLTNTELARRLYISPKTAAVHVSNILRKLGVSSRTEVGDLVGRRKQRYEQST</sequence>
<dbReference type="GO" id="GO:0004016">
    <property type="term" value="F:adenylate cyclase activity"/>
    <property type="evidence" value="ECO:0007669"/>
    <property type="project" value="TreeGrafter"/>
</dbReference>
<dbReference type="Gene3D" id="3.40.50.300">
    <property type="entry name" value="P-loop containing nucleotide triphosphate hydrolases"/>
    <property type="match status" value="1"/>
</dbReference>
<accession>A0A7W7HYQ5</accession>
<reference evidence="4 5" key="1">
    <citation type="submission" date="2020-08" db="EMBL/GenBank/DDBJ databases">
        <title>Sequencing the genomes of 1000 actinobacteria strains.</title>
        <authorList>
            <person name="Klenk H.-P."/>
        </authorList>
    </citation>
    <scope>NUCLEOTIDE SEQUENCE [LARGE SCALE GENOMIC DNA]</scope>
    <source>
        <strain evidence="4 5">DSM 43149</strain>
    </source>
</reference>
<evidence type="ECO:0000313" key="5">
    <source>
        <dbReference type="Proteomes" id="UP000578112"/>
    </source>
</evidence>
<dbReference type="GO" id="GO:0005524">
    <property type="term" value="F:ATP binding"/>
    <property type="evidence" value="ECO:0007669"/>
    <property type="project" value="UniProtKB-KW"/>
</dbReference>
<proteinExistence type="predicted"/>
<keyword evidence="2" id="KW-0067">ATP-binding</keyword>
<keyword evidence="5" id="KW-1185">Reference proteome</keyword>
<dbReference type="GO" id="GO:0005737">
    <property type="term" value="C:cytoplasm"/>
    <property type="evidence" value="ECO:0007669"/>
    <property type="project" value="TreeGrafter"/>
</dbReference>
<dbReference type="PRINTS" id="PR00038">
    <property type="entry name" value="HTHLUXR"/>
</dbReference>
<dbReference type="Gene3D" id="1.10.10.10">
    <property type="entry name" value="Winged helix-like DNA-binding domain superfamily/Winged helix DNA-binding domain"/>
    <property type="match status" value="1"/>
</dbReference>
<dbReference type="AlphaFoldDB" id="A0A7W7HYQ5"/>
<dbReference type="Pfam" id="PF00196">
    <property type="entry name" value="GerE"/>
    <property type="match status" value="1"/>
</dbReference>
<evidence type="ECO:0000313" key="4">
    <source>
        <dbReference type="EMBL" id="MBB4763225.1"/>
    </source>
</evidence>
<dbReference type="PROSITE" id="PS50043">
    <property type="entry name" value="HTH_LUXR_2"/>
    <property type="match status" value="1"/>
</dbReference>
<evidence type="ECO:0000256" key="1">
    <source>
        <dbReference type="ARBA" id="ARBA00022741"/>
    </source>
</evidence>
<keyword evidence="1" id="KW-0547">Nucleotide-binding</keyword>
<keyword evidence="4" id="KW-0238">DNA-binding</keyword>
<dbReference type="GO" id="GO:0006355">
    <property type="term" value="P:regulation of DNA-templated transcription"/>
    <property type="evidence" value="ECO:0007669"/>
    <property type="project" value="InterPro"/>
</dbReference>
<dbReference type="EMBL" id="JACHNH010000001">
    <property type="protein sequence ID" value="MBB4763225.1"/>
    <property type="molecule type" value="Genomic_DNA"/>
</dbReference>
<dbReference type="InterPro" id="IPR027417">
    <property type="entry name" value="P-loop_NTPase"/>
</dbReference>
<dbReference type="InterPro" id="IPR041664">
    <property type="entry name" value="AAA_16"/>
</dbReference>
<feature type="domain" description="HTH luxR-type" evidence="3">
    <location>
        <begin position="848"/>
        <end position="913"/>
    </location>
</feature>
<dbReference type="Proteomes" id="UP000578112">
    <property type="component" value="Unassembled WGS sequence"/>
</dbReference>
<gene>
    <name evidence="4" type="ORF">BJ971_003781</name>
</gene>
<dbReference type="PANTHER" id="PTHR16305">
    <property type="entry name" value="TESTICULAR SOLUBLE ADENYLYL CYCLASE"/>
    <property type="match status" value="1"/>
</dbReference>
<protein>
    <submittedName>
        <fullName evidence="4">DNA-binding CsgD family transcriptional regulator</fullName>
    </submittedName>
</protein>
<comment type="caution">
    <text evidence="4">The sequence shown here is derived from an EMBL/GenBank/DDBJ whole genome shotgun (WGS) entry which is preliminary data.</text>
</comment>
<dbReference type="SUPFAM" id="SSF46894">
    <property type="entry name" value="C-terminal effector domain of the bipartite response regulators"/>
    <property type="match status" value="1"/>
</dbReference>
<dbReference type="CDD" id="cd06170">
    <property type="entry name" value="LuxR_C_like"/>
    <property type="match status" value="1"/>
</dbReference>
<dbReference type="InterPro" id="IPR036388">
    <property type="entry name" value="WH-like_DNA-bd_sf"/>
</dbReference>
<evidence type="ECO:0000256" key="2">
    <source>
        <dbReference type="ARBA" id="ARBA00022840"/>
    </source>
</evidence>
<dbReference type="GO" id="GO:0003677">
    <property type="term" value="F:DNA binding"/>
    <property type="evidence" value="ECO:0007669"/>
    <property type="project" value="UniProtKB-KW"/>
</dbReference>
<dbReference type="RefSeq" id="WP_239087235.1">
    <property type="nucleotide sequence ID" value="NZ_BOMK01000010.1"/>
</dbReference>
<dbReference type="InterPro" id="IPR000792">
    <property type="entry name" value="Tscrpt_reg_LuxR_C"/>
</dbReference>
<organism evidence="4 5">
    <name type="scientific">Actinoplanes digitatis</name>
    <dbReference type="NCBI Taxonomy" id="1868"/>
    <lineage>
        <taxon>Bacteria</taxon>
        <taxon>Bacillati</taxon>
        <taxon>Actinomycetota</taxon>
        <taxon>Actinomycetes</taxon>
        <taxon>Micromonosporales</taxon>
        <taxon>Micromonosporaceae</taxon>
        <taxon>Actinoplanes</taxon>
    </lineage>
</organism>